<dbReference type="AlphaFoldDB" id="A0A8S1AZK9"/>
<evidence type="ECO:0000313" key="1">
    <source>
        <dbReference type="EMBL" id="CAB3254344.1"/>
    </source>
</evidence>
<dbReference type="OrthoDB" id="407674at2759"/>
<proteinExistence type="predicted"/>
<reference evidence="1 2" key="1">
    <citation type="submission" date="2020-04" db="EMBL/GenBank/DDBJ databases">
        <authorList>
            <person name="Wallbank WR R."/>
            <person name="Pardo Diaz C."/>
            <person name="Kozak K."/>
            <person name="Martin S."/>
            <person name="Jiggins C."/>
            <person name="Moest M."/>
            <person name="Warren A I."/>
            <person name="Byers J.R.P. K."/>
            <person name="Montejo-Kovacevich G."/>
            <person name="Yen C E."/>
        </authorList>
    </citation>
    <scope>NUCLEOTIDE SEQUENCE [LARGE SCALE GENOMIC DNA]</scope>
</reference>
<dbReference type="Proteomes" id="UP000494256">
    <property type="component" value="Unassembled WGS sequence"/>
</dbReference>
<dbReference type="EMBL" id="CADEBD010000422">
    <property type="protein sequence ID" value="CAB3254344.1"/>
    <property type="molecule type" value="Genomic_DNA"/>
</dbReference>
<organism evidence="1 2">
    <name type="scientific">Arctia plantaginis</name>
    <name type="common">Wood tiger moth</name>
    <name type="synonym">Phalaena plantaginis</name>
    <dbReference type="NCBI Taxonomy" id="874455"/>
    <lineage>
        <taxon>Eukaryota</taxon>
        <taxon>Metazoa</taxon>
        <taxon>Ecdysozoa</taxon>
        <taxon>Arthropoda</taxon>
        <taxon>Hexapoda</taxon>
        <taxon>Insecta</taxon>
        <taxon>Pterygota</taxon>
        <taxon>Neoptera</taxon>
        <taxon>Endopterygota</taxon>
        <taxon>Lepidoptera</taxon>
        <taxon>Glossata</taxon>
        <taxon>Ditrysia</taxon>
        <taxon>Noctuoidea</taxon>
        <taxon>Erebidae</taxon>
        <taxon>Arctiinae</taxon>
        <taxon>Arctia</taxon>
    </lineage>
</organism>
<comment type="caution">
    <text evidence="1">The sequence shown here is derived from an EMBL/GenBank/DDBJ whole genome shotgun (WGS) entry which is preliminary data.</text>
</comment>
<evidence type="ECO:0000313" key="2">
    <source>
        <dbReference type="Proteomes" id="UP000494256"/>
    </source>
</evidence>
<accession>A0A8S1AZK9</accession>
<sequence>MYLHDHFCHWKPAPRPVFHEGQLETAASIIDMRTLEVEVLCCSFWYVVHTLEPFAPNDCSAADPLGYASNLCSASSFIM</sequence>
<gene>
    <name evidence="1" type="ORF">APLA_LOCUS14664</name>
</gene>
<name>A0A8S1AZK9_ARCPL</name>
<protein>
    <submittedName>
        <fullName evidence="1">Uncharacterized protein</fullName>
    </submittedName>
</protein>